<dbReference type="SUPFAM" id="SSF53448">
    <property type="entry name" value="Nucleotide-diphospho-sugar transferases"/>
    <property type="match status" value="1"/>
</dbReference>
<sequence>MRFGTRPVADCTGAILAHSLRAGSSVLKKGRVLSAVDVAALTAAGVETATVARLDHDDIHEDAAAARVAQALSGSGLTIGAAFTGRVNLFAAAAGLAVVDADAIDRINLLHESVTVATLPAFAPVERGSMVATVKIIPFAAPHDAVEAAEAVAAAMAPVLRVAPYRPFTAALIQTVLPGTKPGVLDKTVGVTRDRLTALGGTLSQETRCAHEEGELAAAIDAAGKPDLLLVAGASAITDRRDVLPAGIERAGGTVEHFGMPVDPGNLILLGRRDDRPVLGLPGCARSPKLNGFDWVIQRVAAGVPVTRRDIMRMGVGGLLAEIPSRPLPRLDATRPGPEAPRAPRVAALVLAAGRSSRMGSNKLVADVQGVPLLRRTVQAVLASQAGPVIVITGNEPDEVRSALQGLDVTFVHNPDFAEGLSTSLRAGLAAVPGSADGALVCLGDMPLVAPVVIDRLIAAYNPVEGRAIVVPVAGGKRGNPVLWDRSLFADMARVAGDTGARHLIGANAERVCEVAVEDDGVLTDIDTPDAIAALRRALDTP</sequence>
<gene>
    <name evidence="3" type="ORF">HND93_06525</name>
</gene>
<evidence type="ECO:0000256" key="1">
    <source>
        <dbReference type="ARBA" id="ARBA00022842"/>
    </source>
</evidence>
<evidence type="ECO:0000313" key="4">
    <source>
        <dbReference type="Proteomes" id="UP000584642"/>
    </source>
</evidence>
<dbReference type="Pfam" id="PF12804">
    <property type="entry name" value="NTP_transf_3"/>
    <property type="match status" value="1"/>
</dbReference>
<dbReference type="SUPFAM" id="SSF53218">
    <property type="entry name" value="Molybdenum cofactor biosynthesis proteins"/>
    <property type="match status" value="1"/>
</dbReference>
<dbReference type="InterPro" id="IPR001453">
    <property type="entry name" value="MoaB/Mog_dom"/>
</dbReference>
<dbReference type="PANTHER" id="PTHR43777">
    <property type="entry name" value="MOLYBDENUM COFACTOR CYTIDYLYLTRANSFERASE"/>
    <property type="match status" value="1"/>
</dbReference>
<dbReference type="PIRSF" id="PIRSF036626">
    <property type="entry name" value="MPTBd_MobAlike"/>
    <property type="match status" value="1"/>
</dbReference>
<dbReference type="EMBL" id="JABFDB010000002">
    <property type="protein sequence ID" value="NYZ19360.1"/>
    <property type="molecule type" value="Genomic_DNA"/>
</dbReference>
<dbReference type="InterPro" id="IPR029044">
    <property type="entry name" value="Nucleotide-diphossugar_trans"/>
</dbReference>
<dbReference type="RefSeq" id="WP_180281108.1">
    <property type="nucleotide sequence ID" value="NZ_JABFDB010000002.1"/>
</dbReference>
<proteinExistence type="predicted"/>
<dbReference type="InterPro" id="IPR025877">
    <property type="entry name" value="MobA-like_NTP_Trfase"/>
</dbReference>
<name>A0ABX2T6B6_9PROT</name>
<keyword evidence="4" id="KW-1185">Reference proteome</keyword>
<dbReference type="InterPro" id="IPR012184">
    <property type="entry name" value="Bifunc_Mopterin-bd"/>
</dbReference>
<dbReference type="PANTHER" id="PTHR43777:SF1">
    <property type="entry name" value="MOLYBDENUM COFACTOR CYTIDYLYLTRANSFERASE"/>
    <property type="match status" value="1"/>
</dbReference>
<reference evidence="3 4" key="1">
    <citation type="submission" date="2020-05" db="EMBL/GenBank/DDBJ databases">
        <title>Azospirillum oleiclasticum sp. nov, a nitrogen-fixing and heavy crude oil-emulsifying bacterium isolated from the crude oil of Yumen Oilfield.</title>
        <authorList>
            <person name="Wu D."/>
            <person name="Cai M."/>
            <person name="Zhang X."/>
        </authorList>
    </citation>
    <scope>NUCLEOTIDE SEQUENCE [LARGE SCALE GENOMIC DNA]</scope>
    <source>
        <strain evidence="3 4">ROY-1-1-2</strain>
    </source>
</reference>
<organism evidence="3 4">
    <name type="scientific">Azospirillum oleiclasticum</name>
    <dbReference type="NCBI Taxonomy" id="2735135"/>
    <lineage>
        <taxon>Bacteria</taxon>
        <taxon>Pseudomonadati</taxon>
        <taxon>Pseudomonadota</taxon>
        <taxon>Alphaproteobacteria</taxon>
        <taxon>Rhodospirillales</taxon>
        <taxon>Azospirillaceae</taxon>
        <taxon>Azospirillum</taxon>
    </lineage>
</organism>
<protein>
    <submittedName>
        <fullName evidence="3">NTP transferase domain-containing protein</fullName>
    </submittedName>
</protein>
<keyword evidence="1" id="KW-0460">Magnesium</keyword>
<dbReference type="Proteomes" id="UP000584642">
    <property type="component" value="Unassembled WGS sequence"/>
</dbReference>
<dbReference type="InterPro" id="IPR036425">
    <property type="entry name" value="MoaB/Mog-like_dom_sf"/>
</dbReference>
<dbReference type="Gene3D" id="3.40.980.10">
    <property type="entry name" value="MoaB/Mog-like domain"/>
    <property type="match status" value="1"/>
</dbReference>
<evidence type="ECO:0000259" key="2">
    <source>
        <dbReference type="SMART" id="SM00852"/>
    </source>
</evidence>
<feature type="domain" description="MoaB/Mog" evidence="2">
    <location>
        <begin position="171"/>
        <end position="302"/>
    </location>
</feature>
<evidence type="ECO:0000313" key="3">
    <source>
        <dbReference type="EMBL" id="NYZ19360.1"/>
    </source>
</evidence>
<dbReference type="Gene3D" id="3.90.550.10">
    <property type="entry name" value="Spore Coat Polysaccharide Biosynthesis Protein SpsA, Chain A"/>
    <property type="match status" value="1"/>
</dbReference>
<dbReference type="SMART" id="SM00852">
    <property type="entry name" value="MoCF_biosynth"/>
    <property type="match status" value="1"/>
</dbReference>
<keyword evidence="3" id="KW-0808">Transferase</keyword>
<comment type="caution">
    <text evidence="3">The sequence shown here is derived from an EMBL/GenBank/DDBJ whole genome shotgun (WGS) entry which is preliminary data.</text>
</comment>
<dbReference type="CDD" id="cd04182">
    <property type="entry name" value="GT_2_like_f"/>
    <property type="match status" value="1"/>
</dbReference>
<dbReference type="GO" id="GO:0016740">
    <property type="term" value="F:transferase activity"/>
    <property type="evidence" value="ECO:0007669"/>
    <property type="project" value="UniProtKB-KW"/>
</dbReference>
<dbReference type="CDD" id="cd03522">
    <property type="entry name" value="MoeA_like"/>
    <property type="match status" value="1"/>
</dbReference>
<accession>A0ABX2T6B6</accession>